<dbReference type="EMBL" id="QJJR01000004">
    <property type="protein sequence ID" value="PXW91770.1"/>
    <property type="molecule type" value="Genomic_DNA"/>
</dbReference>
<dbReference type="Pfam" id="PF10763">
    <property type="entry name" value="DUF2584"/>
    <property type="match status" value="1"/>
</dbReference>
<dbReference type="Gene3D" id="2.40.240.20">
    <property type="entry name" value="Hypothetical PUA domain-like, domain 1"/>
    <property type="match status" value="1"/>
</dbReference>
<name>A0A2V3WC83_9BACI</name>
<reference evidence="1 2" key="1">
    <citation type="submission" date="2018-05" db="EMBL/GenBank/DDBJ databases">
        <title>Genomic Encyclopedia of Type Strains, Phase IV (KMG-IV): sequencing the most valuable type-strain genomes for metagenomic binning, comparative biology and taxonomic classification.</title>
        <authorList>
            <person name="Goeker M."/>
        </authorList>
    </citation>
    <scope>NUCLEOTIDE SEQUENCE [LARGE SCALE GENOMIC DNA]</scope>
    <source>
        <strain evidence="1 2">DSM 22440</strain>
    </source>
</reference>
<dbReference type="Proteomes" id="UP000247922">
    <property type="component" value="Unassembled WGS sequence"/>
</dbReference>
<sequence>MSMPLTLEWALITEGKEKRVGDSDNRFVLTLDGYRLHPINDRIEIRRHQTSDQIGFGEIKELTWRDGETIIIYQLLSLYSVN</sequence>
<evidence type="ECO:0000313" key="1">
    <source>
        <dbReference type="EMBL" id="PXW91770.1"/>
    </source>
</evidence>
<organism evidence="1 2">
    <name type="scientific">Streptohalobacillus salinus</name>
    <dbReference type="NCBI Taxonomy" id="621096"/>
    <lineage>
        <taxon>Bacteria</taxon>
        <taxon>Bacillati</taxon>
        <taxon>Bacillota</taxon>
        <taxon>Bacilli</taxon>
        <taxon>Bacillales</taxon>
        <taxon>Bacillaceae</taxon>
        <taxon>Streptohalobacillus</taxon>
    </lineage>
</organism>
<proteinExistence type="predicted"/>
<dbReference type="InterPro" id="IPR015947">
    <property type="entry name" value="PUA-like_sf"/>
</dbReference>
<dbReference type="InterPro" id="IPR019699">
    <property type="entry name" value="DUF2584"/>
</dbReference>
<dbReference type="RefSeq" id="WP_110251067.1">
    <property type="nucleotide sequence ID" value="NZ_QJJR01000004.1"/>
</dbReference>
<keyword evidence="2" id="KW-1185">Reference proteome</keyword>
<comment type="caution">
    <text evidence="1">The sequence shown here is derived from an EMBL/GenBank/DDBJ whole genome shotgun (WGS) entry which is preliminary data.</text>
</comment>
<dbReference type="OrthoDB" id="2361576at2"/>
<dbReference type="AlphaFoldDB" id="A0A2V3WC83"/>
<protein>
    <submittedName>
        <fullName evidence="1">Uncharacterized protein DUF2584</fullName>
    </submittedName>
</protein>
<dbReference type="SUPFAM" id="SSF88697">
    <property type="entry name" value="PUA domain-like"/>
    <property type="match status" value="1"/>
</dbReference>
<accession>A0A2V3WC83</accession>
<gene>
    <name evidence="1" type="ORF">DES38_104204</name>
</gene>
<evidence type="ECO:0000313" key="2">
    <source>
        <dbReference type="Proteomes" id="UP000247922"/>
    </source>
</evidence>